<evidence type="ECO:0000313" key="6">
    <source>
        <dbReference type="EMBL" id="ACL44377.1"/>
    </source>
</evidence>
<gene>
    <name evidence="18" type="ordered locus">Cyan7425_0047</name>
    <name evidence="19" type="ordered locus">Cyan7425_0097</name>
    <name evidence="20" type="ordered locus">Cyan7425_0106</name>
    <name evidence="21" type="ordered locus">Cyan7425_0132</name>
    <name evidence="22" type="ordered locus">Cyan7425_0184</name>
    <name evidence="4" type="ordered locus">Cyan7425_0309</name>
    <name evidence="5" type="ordered locus">Cyan7425_1997</name>
    <name evidence="6" type="ordered locus">Cyan7425_2013</name>
    <name evidence="7" type="ordered locus">Cyan7425_2058</name>
    <name evidence="8" type="ordered locus">Cyan7425_2391</name>
    <name evidence="9" type="ordered locus">Cyan7425_2688</name>
    <name evidence="10" type="ordered locus">Cyan7425_2973</name>
    <name evidence="11" type="ordered locus">Cyan7425_3106</name>
    <name evidence="12" type="ordered locus">Cyan7425_3455</name>
    <name evidence="13" type="ordered locus">Cyan7425_3682</name>
    <name evidence="14" type="ordered locus">Cyan7425_4350</name>
    <name evidence="15" type="ordered locus">Cyan7425_4544</name>
    <name evidence="16" type="ordered locus">Cyan7425_4585</name>
    <name evidence="17" type="ordered locus">Cyan7425_4987</name>
</gene>
<evidence type="ECO:0000313" key="10">
    <source>
        <dbReference type="EMBL" id="ACL45312.1"/>
    </source>
</evidence>
<dbReference type="eggNOG" id="COG3464">
    <property type="taxonomic scope" value="Bacteria"/>
</dbReference>
<dbReference type="KEGG" id="cyn:Cyan7425_4585"/>
<dbReference type="KEGG" id="cyn:Cyan7425_2391"/>
<dbReference type="EMBL" id="CP001344">
    <property type="protein sequence ID" value="ACL46853.1"/>
    <property type="molecule type" value="Genomic_DNA"/>
</dbReference>
<evidence type="ECO:0000313" key="5">
    <source>
        <dbReference type="EMBL" id="ACL44362.1"/>
    </source>
</evidence>
<evidence type="ECO:0000259" key="3">
    <source>
        <dbReference type="Pfam" id="PF20042"/>
    </source>
</evidence>
<dbReference type="KEGG" id="cyn:Cyan7425_2973"/>
<evidence type="ECO:0000313" key="16">
    <source>
        <dbReference type="EMBL" id="ACL46893.1"/>
    </source>
</evidence>
<dbReference type="KEGG" id="cyn:Cyan7425_0097"/>
<dbReference type="EMBL" id="CP001346">
    <property type="protein sequence ID" value="ACL47829.1"/>
    <property type="molecule type" value="Genomic_DNA"/>
</dbReference>
<dbReference type="STRING" id="395961.Cyan7425_0309"/>
<dbReference type="KEGG" id="cyn:Cyan7425_3682"/>
<protein>
    <submittedName>
        <fullName evidence="9">Transposase IS66</fullName>
    </submittedName>
</protein>
<evidence type="ECO:0000313" key="22">
    <source>
        <dbReference type="EMBL" id="ACL47879.1"/>
    </source>
</evidence>
<feature type="region of interest" description="Disordered" evidence="1">
    <location>
        <begin position="59"/>
        <end position="102"/>
    </location>
</feature>
<reference evidence="18" key="2">
    <citation type="submission" date="2009-01" db="EMBL/GenBank/DDBJ databases">
        <title>Complete sequence of plasmid2 Cyanothece sp. PCC 7425.</title>
        <authorList>
            <consortium name="US DOE Joint Genome Institute"/>
            <person name="Lucas S."/>
            <person name="Copeland A."/>
            <person name="Lapidus A."/>
            <person name="Glavina del Rio T."/>
            <person name="Dalin E."/>
            <person name="Tice H."/>
            <person name="Bruce D."/>
            <person name="Goodwin L."/>
            <person name="Pitluck S."/>
            <person name="Sims D."/>
            <person name="Meineke L."/>
            <person name="Brettin T."/>
            <person name="Detter J.C."/>
            <person name="Han C."/>
            <person name="Larimer F."/>
            <person name="Land M."/>
            <person name="Hauser L."/>
            <person name="Kyrpides N."/>
            <person name="Ovchinnikova G."/>
            <person name="Liberton M."/>
            <person name="Stoeckel J."/>
            <person name="Banerjee A."/>
            <person name="Singh A."/>
            <person name="Page L."/>
            <person name="Sato H."/>
            <person name="Zhao L."/>
            <person name="Sherman L."/>
            <person name="Pakrasi H."/>
            <person name="Richardson P."/>
        </authorList>
    </citation>
    <scope>NUCLEOTIDE SEQUENCE</scope>
    <source>
        <strain evidence="18">PCC 7425</strain>
        <plasmid evidence="18">pP742502</plasmid>
    </source>
</reference>
<dbReference type="AlphaFoldDB" id="B8HJT2"/>
<proteinExistence type="predicted"/>
<dbReference type="KEGG" id="cyn:Cyan7425_0106"/>
<evidence type="ECO:0000313" key="21">
    <source>
        <dbReference type="EMBL" id="ACL47829.1"/>
    </source>
</evidence>
<dbReference type="InterPro" id="IPR045618">
    <property type="entry name" value="DUF6444"/>
</dbReference>
<dbReference type="KEGG" id="cyn:Cyan7425_0047"/>
<name>B8HJT2_CYAP4</name>
<dbReference type="KEGG" id="cyn:Cyan7425_0309"/>
<dbReference type="PANTHER" id="PTHR33678:SF2">
    <property type="match status" value="1"/>
</dbReference>
<feature type="domain" description="Transposase IS66 central" evidence="2">
    <location>
        <begin position="182"/>
        <end position="449"/>
    </location>
</feature>
<evidence type="ECO:0000259" key="2">
    <source>
        <dbReference type="Pfam" id="PF03050"/>
    </source>
</evidence>
<dbReference type="KEGG" id="cyn:Cyan7425_4987"/>
<feature type="compositionally biased region" description="Basic residues" evidence="1">
    <location>
        <begin position="81"/>
        <end position="94"/>
    </location>
</feature>
<dbReference type="EMBL" id="CP001344">
    <property type="protein sequence ID" value="ACL42703.1"/>
    <property type="molecule type" value="Genomic_DNA"/>
</dbReference>
<evidence type="ECO:0000313" key="8">
    <source>
        <dbReference type="EMBL" id="ACL44749.1"/>
    </source>
</evidence>
<dbReference type="KEGG" id="cyn:Cyan7425_3106"/>
<dbReference type="KEGG" id="cyn:Cyan7425_1997"/>
<dbReference type="KEGG" id="cyn:Cyan7425_4350"/>
<organism evidence="9">
    <name type="scientific">Cyanothece sp. (strain PCC 7425 / ATCC 29141)</name>
    <dbReference type="NCBI Taxonomy" id="395961"/>
    <lineage>
        <taxon>Bacteria</taxon>
        <taxon>Bacillati</taxon>
        <taxon>Cyanobacteriota</taxon>
        <taxon>Cyanophyceae</taxon>
        <taxon>Gomontiellales</taxon>
        <taxon>Cyanothecaceae</taxon>
        <taxon>Cyanothece</taxon>
    </lineage>
</organism>
<dbReference type="KEGG" id="cyn:Cyan7425_4544"/>
<sequence length="492" mass="55844">MEPSDAHLAARMAAPEFDPEEMGVRYWYEQYLRQRAENAELRRQLTQLEGEVEELKETLRKLKERDSGNSSQPPSSDGYKRKSKGLMPRQRKQGPKYGHEGKTRYGFETVDHRLALSLAQCLVCGNALERDETTPVKRQQIAELVERPVEVWEYERPVYTCPLCGWHGSAALPLGCREDFSYGARLSSLVGWLGYGGHLSWAKQRDLIAIIFGIPLSQGSLAKMHRWFCESLYPSYESWWSLIQQPGVRCVDETSYPIDGVNYWMWVATSREVCVLFLAPSRSSAEVESLLGKSFEGILSSDCWSAYSPQQATAKQKCLAHIQRELEALSGSRFESNRQFASQVSAIFERARQAYRGYHAGNLTVEQLQTQRLILEAELTDVLDHPPKTGWAADAQALANRFHRYWSDWFTFLRMPEVKPDNNDAERALRPVVIHRKTSGGARSAWGGQLVSLMFSFLETMRLQGQNAVAELFNLLAGVERAPPQLLPSTAE</sequence>
<evidence type="ECO:0000313" key="4">
    <source>
        <dbReference type="EMBL" id="ACL42703.1"/>
    </source>
</evidence>
<evidence type="ECO:0000313" key="13">
    <source>
        <dbReference type="EMBL" id="ACL46002.1"/>
    </source>
</evidence>
<evidence type="ECO:0000313" key="14">
    <source>
        <dbReference type="EMBL" id="ACL46660.1"/>
    </source>
</evidence>
<dbReference type="EMBL" id="CP001344">
    <property type="protein sequence ID" value="ACL46893.1"/>
    <property type="molecule type" value="Genomic_DNA"/>
</dbReference>
<evidence type="ECO:0000313" key="17">
    <source>
        <dbReference type="EMBL" id="ACL47284.1"/>
    </source>
</evidence>
<dbReference type="PANTHER" id="PTHR33678">
    <property type="entry name" value="BLL1576 PROTEIN"/>
    <property type="match status" value="1"/>
</dbReference>
<dbReference type="HOGENOM" id="CLU_039294_0_1_3"/>
<feature type="domain" description="DUF6444" evidence="3">
    <location>
        <begin position="35"/>
        <end position="104"/>
    </location>
</feature>
<dbReference type="EMBL" id="CP001346">
    <property type="protein sequence ID" value="ACL47806.1"/>
    <property type="molecule type" value="Genomic_DNA"/>
</dbReference>
<dbReference type="EMBL" id="CP001344">
    <property type="protein sequence ID" value="ACL44421.1"/>
    <property type="molecule type" value="Genomic_DNA"/>
</dbReference>
<dbReference type="KEGG" id="cyn:Cyan7425_3455"/>
<dbReference type="EMBL" id="CP001344">
    <property type="protein sequence ID" value="ACL45779.1"/>
    <property type="molecule type" value="Genomic_DNA"/>
</dbReference>
<dbReference type="EMBL" id="CP001344">
    <property type="protein sequence ID" value="ACL46660.1"/>
    <property type="molecule type" value="Genomic_DNA"/>
</dbReference>
<evidence type="ECO:0000313" key="19">
    <source>
        <dbReference type="EMBL" id="ACL47797.1"/>
    </source>
</evidence>
<dbReference type="EMBL" id="CP001344">
    <property type="protein sequence ID" value="ACL44749.1"/>
    <property type="molecule type" value="Genomic_DNA"/>
</dbReference>
<evidence type="ECO:0000313" key="18">
    <source>
        <dbReference type="EMBL" id="ACL47758.1"/>
    </source>
</evidence>
<dbReference type="EMBL" id="CP001346">
    <property type="protein sequence ID" value="ACL47797.1"/>
    <property type="molecule type" value="Genomic_DNA"/>
</dbReference>
<evidence type="ECO:0000313" key="11">
    <source>
        <dbReference type="EMBL" id="ACL45436.1"/>
    </source>
</evidence>
<evidence type="ECO:0000313" key="15">
    <source>
        <dbReference type="EMBL" id="ACL46853.1"/>
    </source>
</evidence>
<dbReference type="EMBL" id="CP001346">
    <property type="protein sequence ID" value="ACL47879.1"/>
    <property type="molecule type" value="Genomic_DNA"/>
</dbReference>
<dbReference type="Pfam" id="PF20042">
    <property type="entry name" value="DUF6444"/>
    <property type="match status" value="1"/>
</dbReference>
<dbReference type="NCBIfam" id="NF033517">
    <property type="entry name" value="transpos_IS66"/>
    <property type="match status" value="1"/>
</dbReference>
<reference evidence="9" key="1">
    <citation type="submission" date="2009-01" db="EMBL/GenBank/DDBJ databases">
        <title>Complete sequence of chromosome Cyanothece sp. PCC 7425.</title>
        <authorList>
            <consortium name="US DOE Joint Genome Institute"/>
            <person name="Lucas S."/>
            <person name="Copeland A."/>
            <person name="Lapidus A."/>
            <person name="Glavina del Rio T."/>
            <person name="Dalin E."/>
            <person name="Tice H."/>
            <person name="Bruce D."/>
            <person name="Goodwin L."/>
            <person name="Pitluck S."/>
            <person name="Sims D."/>
            <person name="Meineke L."/>
            <person name="Brettin T."/>
            <person name="Detter J.C."/>
            <person name="Han C."/>
            <person name="Larimer F."/>
            <person name="Land M."/>
            <person name="Hauser L."/>
            <person name="Kyrpides N."/>
            <person name="Ovchinnikova G."/>
            <person name="Liberton M."/>
            <person name="Stoeckel J."/>
            <person name="Banerjee A."/>
            <person name="Singh A."/>
            <person name="Page L."/>
            <person name="Sato H."/>
            <person name="Zhao L."/>
            <person name="Sherman L."/>
            <person name="Pakrasi H."/>
            <person name="Richardson P."/>
        </authorList>
    </citation>
    <scope>NUCLEOTIDE SEQUENCE</scope>
    <source>
        <strain evidence="9">PCC 7425</strain>
    </source>
</reference>
<dbReference type="EMBL" id="CP001344">
    <property type="protein sequence ID" value="ACL47284.1"/>
    <property type="molecule type" value="Genomic_DNA"/>
</dbReference>
<dbReference type="EMBL" id="CP001344">
    <property type="protein sequence ID" value="ACL44362.1"/>
    <property type="molecule type" value="Genomic_DNA"/>
</dbReference>
<evidence type="ECO:0000313" key="9">
    <source>
        <dbReference type="EMBL" id="ACL45035.1"/>
    </source>
</evidence>
<dbReference type="KEGG" id="cyn:Cyan7425_0132"/>
<dbReference type="EMBL" id="CP001344">
    <property type="protein sequence ID" value="ACL44377.1"/>
    <property type="molecule type" value="Genomic_DNA"/>
</dbReference>
<dbReference type="Pfam" id="PF03050">
    <property type="entry name" value="DDE_Tnp_IS66"/>
    <property type="match status" value="1"/>
</dbReference>
<keyword evidence="18" id="KW-0614">Plasmid</keyword>
<dbReference type="KEGG" id="cyn:Cyan7425_2013"/>
<evidence type="ECO:0000313" key="7">
    <source>
        <dbReference type="EMBL" id="ACL44421.1"/>
    </source>
</evidence>
<dbReference type="KEGG" id="cyn:Cyan7425_0184"/>
<dbReference type="InterPro" id="IPR052344">
    <property type="entry name" value="Transposase-related"/>
</dbReference>
<dbReference type="KEGG" id="cyn:Cyan7425_2058"/>
<dbReference type="EMBL" id="CP001344">
    <property type="protein sequence ID" value="ACL46002.1"/>
    <property type="molecule type" value="Genomic_DNA"/>
</dbReference>
<accession>B8HJT2</accession>
<dbReference type="InterPro" id="IPR004291">
    <property type="entry name" value="Transposase_IS66_central"/>
</dbReference>
<dbReference type="OrthoDB" id="491088at2"/>
<evidence type="ECO:0000313" key="12">
    <source>
        <dbReference type="EMBL" id="ACL45779.1"/>
    </source>
</evidence>
<dbReference type="EMBL" id="CP001344">
    <property type="protein sequence ID" value="ACL45436.1"/>
    <property type="molecule type" value="Genomic_DNA"/>
</dbReference>
<geneLocation type="plasmid" evidence="18">
    <name>pP742502</name>
</geneLocation>
<dbReference type="EMBL" id="CP001344">
    <property type="protein sequence ID" value="ACL45035.1"/>
    <property type="molecule type" value="Genomic_DNA"/>
</dbReference>
<evidence type="ECO:0000256" key="1">
    <source>
        <dbReference type="SAM" id="MobiDB-lite"/>
    </source>
</evidence>
<dbReference type="EMBL" id="CP001346">
    <property type="protein sequence ID" value="ACL47758.1"/>
    <property type="molecule type" value="Genomic_DNA"/>
</dbReference>
<dbReference type="KEGG" id="cyn:Cyan7425_2688"/>
<dbReference type="EMBL" id="CP001344">
    <property type="protein sequence ID" value="ACL45312.1"/>
    <property type="molecule type" value="Genomic_DNA"/>
</dbReference>
<evidence type="ECO:0000313" key="20">
    <source>
        <dbReference type="EMBL" id="ACL47806.1"/>
    </source>
</evidence>